<feature type="modified residue" description="N6-(pyridoxal phosphate)lysine" evidence="3">
    <location>
        <position position="211"/>
    </location>
</feature>
<evidence type="ECO:0000313" key="6">
    <source>
        <dbReference type="EMBL" id="MFC3105624.1"/>
    </source>
</evidence>
<dbReference type="Gene3D" id="3.40.640.10">
    <property type="entry name" value="Type I PLP-dependent aspartate aminotransferase-like (Major domain)"/>
    <property type="match status" value="1"/>
</dbReference>
<keyword evidence="7" id="KW-1185">Reference proteome</keyword>
<dbReference type="EC" id="2.5.1.-" evidence="3"/>
<comment type="cofactor">
    <cofactor evidence="1 3 4">
        <name>pyridoxal 5'-phosphate</name>
        <dbReference type="ChEBI" id="CHEBI:597326"/>
    </cofactor>
</comment>
<dbReference type="NCBIfam" id="TIGR01325">
    <property type="entry name" value="O_suc_HS_sulf"/>
    <property type="match status" value="1"/>
</dbReference>
<evidence type="ECO:0000256" key="1">
    <source>
        <dbReference type="ARBA" id="ARBA00001933"/>
    </source>
</evidence>
<comment type="function">
    <text evidence="3">Catalyzes the formation of L-homocysteine from O-succinyl-L-homoserine (OSHS) and hydrogen sulfide.</text>
</comment>
<dbReference type="HAMAP" id="MF_02056">
    <property type="entry name" value="MetZ"/>
    <property type="match status" value="1"/>
</dbReference>
<dbReference type="InterPro" id="IPR006234">
    <property type="entry name" value="O-succ-hSer_sulfhydrylase"/>
</dbReference>
<name>A0ABV7ES83_9GAMM</name>
<keyword evidence="3" id="KW-0808">Transferase</keyword>
<keyword evidence="3" id="KW-0028">Amino-acid biosynthesis</keyword>
<keyword evidence="3" id="KW-0486">Methionine biosynthesis</keyword>
<evidence type="ECO:0000256" key="2">
    <source>
        <dbReference type="ARBA" id="ARBA00022898"/>
    </source>
</evidence>
<protein>
    <recommendedName>
        <fullName evidence="3">O-succinylhomoserine sulfhydrylase</fullName>
        <shortName evidence="3">OSH sulfhydrylase</shortName>
        <shortName evidence="3">OSHS sulfhydrylase</shortName>
        <ecNumber evidence="3">2.5.1.-</ecNumber>
    </recommendedName>
</protein>
<sequence>MNEDFDPDWGTATRGVRAGTHRTPEGEHSNAIYMTSSFVFESAEECAARFSGDAPGNIYSRFTNPTVDAFSKRLAAMEGGESCVATASGMSAILATCLATLEAGDHIVAAHTLFGSTIGLFNNYLAKLGITTSYVSPEDNAAWKAAITPATRMLFVETPSNPLTEVVDMAALAELANDNNALLVVDNCFCTPVLQRPLDFGAHVVTHSATKFLDGQGRALGGAVVGDADIVGDRVFRFLRTCGPTMSPFNAWIFYKALETLEVRMRAHCEAGQKVAEWLEAQPGVEHVYYPGLQSHPQHELATRQQPGGYGGILALRLAGGRDAAFKLINGTKMISITANLGDTRTTIVHPASTTHARISAEDRGRAGITEGVVRISVGLENVDDIIADLAAGLA</sequence>
<keyword evidence="6" id="KW-0456">Lyase</keyword>
<reference evidence="7" key="1">
    <citation type="journal article" date="2019" name="Int. J. Syst. Evol. Microbiol.">
        <title>The Global Catalogue of Microorganisms (GCM) 10K type strain sequencing project: providing services to taxonomists for standard genome sequencing and annotation.</title>
        <authorList>
            <consortium name="The Broad Institute Genomics Platform"/>
            <consortium name="The Broad Institute Genome Sequencing Center for Infectious Disease"/>
            <person name="Wu L."/>
            <person name="Ma J."/>
        </authorList>
    </citation>
    <scope>NUCLEOTIDE SEQUENCE [LARGE SCALE GENOMIC DNA]</scope>
    <source>
        <strain evidence="7">KCTC 52640</strain>
    </source>
</reference>
<evidence type="ECO:0000256" key="4">
    <source>
        <dbReference type="RuleBase" id="RU362118"/>
    </source>
</evidence>
<dbReference type="RefSeq" id="WP_380691161.1">
    <property type="nucleotide sequence ID" value="NZ_JBHRSS010000008.1"/>
</dbReference>
<feature type="region of interest" description="Disordered" evidence="5">
    <location>
        <begin position="1"/>
        <end position="26"/>
    </location>
</feature>
<dbReference type="Proteomes" id="UP001595462">
    <property type="component" value="Unassembled WGS sequence"/>
</dbReference>
<comment type="catalytic activity">
    <reaction evidence="3">
        <text>O-succinyl-L-homoserine + hydrogen sulfide = L-homocysteine + succinate</text>
        <dbReference type="Rhea" id="RHEA:27826"/>
        <dbReference type="ChEBI" id="CHEBI:29919"/>
        <dbReference type="ChEBI" id="CHEBI:30031"/>
        <dbReference type="ChEBI" id="CHEBI:57661"/>
        <dbReference type="ChEBI" id="CHEBI:58199"/>
    </reaction>
</comment>
<dbReference type="PANTHER" id="PTHR11808">
    <property type="entry name" value="TRANS-SULFURATION ENZYME FAMILY MEMBER"/>
    <property type="match status" value="1"/>
</dbReference>
<dbReference type="InterPro" id="IPR015421">
    <property type="entry name" value="PyrdxlP-dep_Trfase_major"/>
</dbReference>
<dbReference type="InterPro" id="IPR015422">
    <property type="entry name" value="PyrdxlP-dep_Trfase_small"/>
</dbReference>
<comment type="subunit">
    <text evidence="3">Homotetramer.</text>
</comment>
<dbReference type="PANTHER" id="PTHR11808:SF80">
    <property type="entry name" value="CYSTATHIONINE GAMMA-LYASE"/>
    <property type="match status" value="1"/>
</dbReference>
<dbReference type="InterPro" id="IPR015424">
    <property type="entry name" value="PyrdxlP-dep_Trfase"/>
</dbReference>
<dbReference type="SUPFAM" id="SSF53383">
    <property type="entry name" value="PLP-dependent transferases"/>
    <property type="match status" value="1"/>
</dbReference>
<organism evidence="6 7">
    <name type="scientific">Salinisphaera aquimarina</name>
    <dbReference type="NCBI Taxonomy" id="2094031"/>
    <lineage>
        <taxon>Bacteria</taxon>
        <taxon>Pseudomonadati</taxon>
        <taxon>Pseudomonadota</taxon>
        <taxon>Gammaproteobacteria</taxon>
        <taxon>Salinisphaerales</taxon>
        <taxon>Salinisphaeraceae</taxon>
        <taxon>Salinisphaera</taxon>
    </lineage>
</organism>
<gene>
    <name evidence="3" type="primary">metZ</name>
    <name evidence="6" type="ORF">ACFOSU_17260</name>
</gene>
<accession>A0ABV7ES83</accession>
<proteinExistence type="inferred from homology"/>
<keyword evidence="2 3" id="KW-0663">Pyridoxal phosphate</keyword>
<dbReference type="EMBL" id="JBHRSS010000008">
    <property type="protein sequence ID" value="MFC3105624.1"/>
    <property type="molecule type" value="Genomic_DNA"/>
</dbReference>
<dbReference type="NCBIfam" id="NF006003">
    <property type="entry name" value="PRK08133.1"/>
    <property type="match status" value="1"/>
</dbReference>
<dbReference type="GO" id="GO:0016829">
    <property type="term" value="F:lyase activity"/>
    <property type="evidence" value="ECO:0007669"/>
    <property type="project" value="UniProtKB-KW"/>
</dbReference>
<evidence type="ECO:0000313" key="7">
    <source>
        <dbReference type="Proteomes" id="UP001595462"/>
    </source>
</evidence>
<evidence type="ECO:0000256" key="3">
    <source>
        <dbReference type="HAMAP-Rule" id="MF_02056"/>
    </source>
</evidence>
<dbReference type="Pfam" id="PF01053">
    <property type="entry name" value="Cys_Met_Meta_PP"/>
    <property type="match status" value="1"/>
</dbReference>
<dbReference type="PIRSF" id="PIRSF001434">
    <property type="entry name" value="CGS"/>
    <property type="match status" value="1"/>
</dbReference>
<comment type="pathway">
    <text evidence="3">Amino-acid biosynthesis; L-methionine biosynthesis via de novo pathway; L-homocysteine from O-succinyl-L-homoserine: step 1/1.</text>
</comment>
<dbReference type="Gene3D" id="3.90.1150.10">
    <property type="entry name" value="Aspartate Aminotransferase, domain 1"/>
    <property type="match status" value="1"/>
</dbReference>
<evidence type="ECO:0000256" key="5">
    <source>
        <dbReference type="SAM" id="MobiDB-lite"/>
    </source>
</evidence>
<comment type="similarity">
    <text evidence="3">Belongs to the trans-sulfuration enzymes family. MetZ subfamily.</text>
</comment>
<dbReference type="InterPro" id="IPR000277">
    <property type="entry name" value="Cys/Met-Metab_PyrdxlP-dep_enz"/>
</dbReference>
<dbReference type="CDD" id="cd00614">
    <property type="entry name" value="CGS_like"/>
    <property type="match status" value="1"/>
</dbReference>
<comment type="caution">
    <text evidence="6">The sequence shown here is derived from an EMBL/GenBank/DDBJ whole genome shotgun (WGS) entry which is preliminary data.</text>
</comment>